<gene>
    <name evidence="1" type="ORF">EWM59_24495</name>
</gene>
<proteinExistence type="predicted"/>
<dbReference type="InterPro" id="IPR003718">
    <property type="entry name" value="OsmC/Ohr_fam"/>
</dbReference>
<comment type="caution">
    <text evidence="1">The sequence shown here is derived from an EMBL/GenBank/DDBJ whole genome shotgun (WGS) entry which is preliminary data.</text>
</comment>
<dbReference type="InterPro" id="IPR036102">
    <property type="entry name" value="OsmC/Ohrsf"/>
</dbReference>
<protein>
    <submittedName>
        <fullName evidence="1">OsmC family peroxiredoxin</fullName>
    </submittedName>
</protein>
<dbReference type="PANTHER" id="PTHR39624">
    <property type="entry name" value="PROTEIN INVOLVED IN RIMO-MEDIATED BETA-METHYLTHIOLATION OF RIBOSOMAL PROTEIN S12 YCAO"/>
    <property type="match status" value="1"/>
</dbReference>
<evidence type="ECO:0000313" key="1">
    <source>
        <dbReference type="EMBL" id="RYU92943.1"/>
    </source>
</evidence>
<evidence type="ECO:0000313" key="2">
    <source>
        <dbReference type="Proteomes" id="UP000293162"/>
    </source>
</evidence>
<dbReference type="AlphaFoldDB" id="A0A4Q5LU26"/>
<keyword evidence="2" id="KW-1185">Reference proteome</keyword>
<dbReference type="PANTHER" id="PTHR39624:SF2">
    <property type="entry name" value="OSMC-LIKE PROTEIN"/>
    <property type="match status" value="1"/>
</dbReference>
<name>A0A4Q5LU26_9BACT</name>
<dbReference type="EMBL" id="SEWF01000064">
    <property type="protein sequence ID" value="RYU92943.1"/>
    <property type="molecule type" value="Genomic_DNA"/>
</dbReference>
<dbReference type="Pfam" id="PF02566">
    <property type="entry name" value="OsmC"/>
    <property type="match status" value="1"/>
</dbReference>
<dbReference type="RefSeq" id="WP_130023879.1">
    <property type="nucleotide sequence ID" value="NZ_SEWF01000064.1"/>
</dbReference>
<dbReference type="Proteomes" id="UP000293162">
    <property type="component" value="Unassembled WGS sequence"/>
</dbReference>
<reference evidence="1 2" key="1">
    <citation type="submission" date="2019-02" db="EMBL/GenBank/DDBJ databases">
        <title>Bacterial novel species Emticicia sp. 17J42-9 isolated from soil.</title>
        <authorList>
            <person name="Jung H.-Y."/>
        </authorList>
    </citation>
    <scope>NUCLEOTIDE SEQUENCE [LARGE SCALE GENOMIC DNA]</scope>
    <source>
        <strain evidence="1 2">17J42-9</strain>
    </source>
</reference>
<organism evidence="1 2">
    <name type="scientific">Emticicia agri</name>
    <dbReference type="NCBI Taxonomy" id="2492393"/>
    <lineage>
        <taxon>Bacteria</taxon>
        <taxon>Pseudomonadati</taxon>
        <taxon>Bacteroidota</taxon>
        <taxon>Cytophagia</taxon>
        <taxon>Cytophagales</taxon>
        <taxon>Leadbetterellaceae</taxon>
        <taxon>Emticicia</taxon>
    </lineage>
</organism>
<dbReference type="OrthoDB" id="290036at2"/>
<dbReference type="SUPFAM" id="SSF82784">
    <property type="entry name" value="OsmC-like"/>
    <property type="match status" value="1"/>
</dbReference>
<sequence length="142" mass="15716">MPTSKIIYLGELRTQATHIQSGTEIITDAPTDNHGKGEAFSPTDLTATSLGSCAMTVMGIAARREEIDFTGSEVAVTKVMSAELPRRIVKIEVNFMMQTPEELSEEVKQKYIRIAHTCPVAQSLHPDIEQVFNFNWHVSQPA</sequence>
<accession>A0A4Q5LU26</accession>
<dbReference type="Gene3D" id="3.30.300.20">
    <property type="match status" value="1"/>
</dbReference>
<dbReference type="InterPro" id="IPR015946">
    <property type="entry name" value="KH_dom-like_a/b"/>
</dbReference>